<evidence type="ECO:0000313" key="3">
    <source>
        <dbReference type="EMBL" id="TGD42265.1"/>
    </source>
</evidence>
<dbReference type="InterPro" id="IPR029044">
    <property type="entry name" value="Nucleotide-diphossugar_trans"/>
</dbReference>
<dbReference type="InterPro" id="IPR054566">
    <property type="entry name" value="ManC/GMP-like_b-helix"/>
</dbReference>
<dbReference type="Proteomes" id="UP000297741">
    <property type="component" value="Unassembled WGS sequence"/>
</dbReference>
<dbReference type="GO" id="GO:0016853">
    <property type="term" value="F:isomerase activity"/>
    <property type="evidence" value="ECO:0007669"/>
    <property type="project" value="UniProtKB-KW"/>
</dbReference>
<dbReference type="PANTHER" id="PTHR46390">
    <property type="entry name" value="MANNOSE-1-PHOSPHATE GUANYLYLTRANSFERASE"/>
    <property type="match status" value="1"/>
</dbReference>
<organism evidence="3 4">
    <name type="scientific">Pseudotabrizicola sediminis</name>
    <dbReference type="NCBI Taxonomy" id="2486418"/>
    <lineage>
        <taxon>Bacteria</taxon>
        <taxon>Pseudomonadati</taxon>
        <taxon>Pseudomonadota</taxon>
        <taxon>Alphaproteobacteria</taxon>
        <taxon>Rhodobacterales</taxon>
        <taxon>Paracoccaceae</taxon>
        <taxon>Pseudotabrizicola</taxon>
    </lineage>
</organism>
<sequence>MTPINPVLLCGGSGTRLWPMSRKSMPKQFSRLLGDETLYQSALTRLSGFGWAAPVVVTADAYLEMARDQARSVGVAPACLMVEPSARNTAPAILAAALHLLEKDPQALMLVAPSDHAIPDADAFRAAVSAGTAAALEGRIVTFGIHPTRAETGYGWLELGEAPGDFRPRPLALKRFVEKPKAAQAHAMLAAGTYLWNAGIFLATARTLVDAFRAHAGHLLLPVQAAVLDAMKDQNIVHLAAEAWNRAEDISVDFAVMERATNLCVVPFAAGWSDLGDWDAIWRETATEADGMITTGDVTAIGCEDSLLRSDTPGVELVGIGLTDMIVVAMGDAILVAHKSRVQEVKEAVARLKARSAVQAEGFAPIATAQDAYRGPYLFAAE</sequence>
<keyword evidence="3" id="KW-0808">Transferase</keyword>
<protein>
    <submittedName>
        <fullName evidence="3">Mannose-1-phosphate guanylyltransferase/mannose-6-phosphate isomerase</fullName>
        <ecNumber evidence="3">2.7.7.13</ecNumber>
    </submittedName>
</protein>
<dbReference type="Gene3D" id="3.90.550.10">
    <property type="entry name" value="Spore Coat Polysaccharide Biosynthesis Protein SpsA, Chain A"/>
    <property type="match status" value="1"/>
</dbReference>
<dbReference type="PANTHER" id="PTHR46390:SF1">
    <property type="entry name" value="MANNOSE-1-PHOSPHATE GUANYLYLTRANSFERASE"/>
    <property type="match status" value="1"/>
</dbReference>
<dbReference type="InterPro" id="IPR005835">
    <property type="entry name" value="NTP_transferase_dom"/>
</dbReference>
<dbReference type="Pfam" id="PF22640">
    <property type="entry name" value="ManC_GMP_beta-helix"/>
    <property type="match status" value="1"/>
</dbReference>
<keyword evidence="3" id="KW-0548">Nucleotidyltransferase</keyword>
<dbReference type="Pfam" id="PF00483">
    <property type="entry name" value="NTP_transferase"/>
    <property type="match status" value="1"/>
</dbReference>
<evidence type="ECO:0000259" key="1">
    <source>
        <dbReference type="Pfam" id="PF00483"/>
    </source>
</evidence>
<proteinExistence type="predicted"/>
<reference evidence="3 4" key="1">
    <citation type="submission" date="2018-11" db="EMBL/GenBank/DDBJ databases">
        <title>Tabrizicola sp. isolated from sediment of alpine lake.</title>
        <authorList>
            <person name="Liu Z."/>
        </authorList>
    </citation>
    <scope>NUCLEOTIDE SEQUENCE [LARGE SCALE GENOMIC DNA]</scope>
    <source>
        <strain evidence="3 4">DRYC-M-16</strain>
    </source>
</reference>
<dbReference type="InterPro" id="IPR051161">
    <property type="entry name" value="Mannose-6P_isomerase_type2"/>
</dbReference>
<keyword evidence="4" id="KW-1185">Reference proteome</keyword>
<accession>A0ABY2KIT6</accession>
<dbReference type="GO" id="GO:0004475">
    <property type="term" value="F:mannose-1-phosphate guanylyltransferase (GTP) activity"/>
    <property type="evidence" value="ECO:0007669"/>
    <property type="project" value="UniProtKB-EC"/>
</dbReference>
<keyword evidence="3" id="KW-0413">Isomerase</keyword>
<dbReference type="SUPFAM" id="SSF159283">
    <property type="entry name" value="Guanosine diphospho-D-mannose pyrophosphorylase/mannose-6-phosphate isomerase linker domain"/>
    <property type="match status" value="1"/>
</dbReference>
<comment type="caution">
    <text evidence="3">The sequence shown here is derived from an EMBL/GenBank/DDBJ whole genome shotgun (WGS) entry which is preliminary data.</text>
</comment>
<dbReference type="RefSeq" id="WP_135432659.1">
    <property type="nucleotide sequence ID" value="NZ_RPEM01000010.1"/>
</dbReference>
<feature type="domain" description="Nucleotidyl transferase" evidence="1">
    <location>
        <begin position="6"/>
        <end position="287"/>
    </location>
</feature>
<name>A0ABY2KIT6_9RHOB</name>
<feature type="domain" description="MannoseP isomerase/GMP-like beta-helix" evidence="2">
    <location>
        <begin position="320"/>
        <end position="352"/>
    </location>
</feature>
<gene>
    <name evidence="3" type="primary">cpsB</name>
    <name evidence="3" type="ORF">EEB11_15015</name>
</gene>
<dbReference type="SUPFAM" id="SSF53448">
    <property type="entry name" value="Nucleotide-diphospho-sugar transferases"/>
    <property type="match status" value="1"/>
</dbReference>
<dbReference type="EC" id="2.7.7.13" evidence="3"/>
<evidence type="ECO:0000313" key="4">
    <source>
        <dbReference type="Proteomes" id="UP000297741"/>
    </source>
</evidence>
<dbReference type="EMBL" id="RPEM01000010">
    <property type="protein sequence ID" value="TGD42265.1"/>
    <property type="molecule type" value="Genomic_DNA"/>
</dbReference>
<evidence type="ECO:0000259" key="2">
    <source>
        <dbReference type="Pfam" id="PF22640"/>
    </source>
</evidence>